<reference evidence="1" key="1">
    <citation type="submission" date="2020-02" db="EMBL/GenBank/DDBJ databases">
        <title>Identification and distribution of gene clusters putatively required for synthesis of sphingolipid metabolism inhibitors in phylogenetically diverse species of the filamentous fungus Fusarium.</title>
        <authorList>
            <person name="Kim H.-S."/>
            <person name="Busman M."/>
            <person name="Brown D.W."/>
            <person name="Divon H."/>
            <person name="Uhlig S."/>
            <person name="Proctor R.H."/>
        </authorList>
    </citation>
    <scope>NUCLEOTIDE SEQUENCE [LARGE SCALE GENOMIC DNA]</scope>
    <source>
        <strain evidence="1">NRRL 39464</strain>
    </source>
</reference>
<gene>
    <name evidence="1" type="ORF">FOXYS1_3186</name>
</gene>
<comment type="caution">
    <text evidence="1">The sequence shown here is derived from an EMBL/GenBank/DDBJ whole genome shotgun (WGS) entry which is preliminary data.</text>
</comment>
<dbReference type="EMBL" id="JAAFOW010000477">
    <property type="protein sequence ID" value="KAF5265980.1"/>
    <property type="molecule type" value="Genomic_DNA"/>
</dbReference>
<proteinExistence type="predicted"/>
<dbReference type="Proteomes" id="UP000558688">
    <property type="component" value="Unassembled WGS sequence"/>
</dbReference>
<evidence type="ECO:0000313" key="2">
    <source>
        <dbReference type="Proteomes" id="UP000558688"/>
    </source>
</evidence>
<evidence type="ECO:0000313" key="1">
    <source>
        <dbReference type="EMBL" id="KAF5265980.1"/>
    </source>
</evidence>
<protein>
    <submittedName>
        <fullName evidence="1">Uncharacterized protein</fullName>
    </submittedName>
</protein>
<name>A0A420RI67_FUSOX</name>
<dbReference type="OrthoDB" id="5102350at2759"/>
<dbReference type="AlphaFoldDB" id="A0A420RI67"/>
<sequence length="141" mass="16425">MMSFLSSHVRDVPAVFALSLLNRRILNIPKSPVLVLLFLLFIDHQPNVVSNSALAFRQIFLYLFSPYQRLTCFINRSPRNRRRSLRLALINAYRAQAQAYLVCESAARGQATLEQWQRALARWQEAQAWIVWLRRQQLAGL</sequence>
<dbReference type="VEuPathDB" id="FungiDB:FOZG_11667"/>
<organism evidence="1 2">
    <name type="scientific">Fusarium oxysporum</name>
    <name type="common">Fusarium vascular wilt</name>
    <dbReference type="NCBI Taxonomy" id="5507"/>
    <lineage>
        <taxon>Eukaryota</taxon>
        <taxon>Fungi</taxon>
        <taxon>Dikarya</taxon>
        <taxon>Ascomycota</taxon>
        <taxon>Pezizomycotina</taxon>
        <taxon>Sordariomycetes</taxon>
        <taxon>Hypocreomycetidae</taxon>
        <taxon>Hypocreales</taxon>
        <taxon>Nectriaceae</taxon>
        <taxon>Fusarium</taxon>
        <taxon>Fusarium oxysporum species complex</taxon>
    </lineage>
</organism>
<accession>A0A420RI67</accession>